<name>A0A2I3T0R9_PANTR</name>
<evidence type="ECO:0000313" key="2">
    <source>
        <dbReference type="Ensembl" id="ENSPTRP00000082836.1"/>
    </source>
</evidence>
<reference evidence="2" key="3">
    <citation type="submission" date="2025-09" db="UniProtKB">
        <authorList>
            <consortium name="Ensembl"/>
        </authorList>
    </citation>
    <scope>IDENTIFICATION</scope>
</reference>
<dbReference type="OMA" id="FIFANQI"/>
<feature type="region of interest" description="Disordered" evidence="1">
    <location>
        <begin position="1"/>
        <end position="27"/>
    </location>
</feature>
<dbReference type="Proteomes" id="UP000002277">
    <property type="component" value="Chromosome 14"/>
</dbReference>
<dbReference type="GeneTree" id="ENSGT00550000076216"/>
<dbReference type="InParanoid" id="A0A2I3T0R9"/>
<keyword evidence="3" id="KW-1185">Reference proteome</keyword>
<dbReference type="EMBL" id="AACZ04029263">
    <property type="status" value="NOT_ANNOTATED_CDS"/>
    <property type="molecule type" value="Genomic_DNA"/>
</dbReference>
<sequence length="87" mass="10029">MERGLPRLALGRGEAENSCSYKQVHSQDKDKEPNSACLLHFFIFANQISHFRPQRDLIKEQRKTSNKIPSIWKEKETSGVTLIMLIS</sequence>
<proteinExistence type="predicted"/>
<evidence type="ECO:0000313" key="3">
    <source>
        <dbReference type="Proteomes" id="UP000002277"/>
    </source>
</evidence>
<reference evidence="2" key="2">
    <citation type="submission" date="2025-08" db="UniProtKB">
        <authorList>
            <consortium name="Ensembl"/>
        </authorList>
    </citation>
    <scope>IDENTIFICATION</scope>
</reference>
<evidence type="ECO:0000256" key="1">
    <source>
        <dbReference type="SAM" id="MobiDB-lite"/>
    </source>
</evidence>
<dbReference type="Ensembl" id="ENSPTRT00000080656.1">
    <property type="protein sequence ID" value="ENSPTRP00000082836.1"/>
    <property type="gene ID" value="ENSPTRG00000045061.1"/>
</dbReference>
<reference evidence="2 3" key="1">
    <citation type="journal article" date="2005" name="Nature">
        <title>Initial sequence of the chimpanzee genome and comparison with the human genome.</title>
        <authorList>
            <consortium name="Chimpanzee sequencing and analysis consortium"/>
        </authorList>
    </citation>
    <scope>NUCLEOTIDE SEQUENCE [LARGE SCALE GENOMIC DNA]</scope>
</reference>
<dbReference type="AlphaFoldDB" id="A0A2I3T0R9"/>
<accession>A0A2I3T0R9</accession>
<protein>
    <submittedName>
        <fullName evidence="2">Uncharacterized protein</fullName>
    </submittedName>
</protein>
<organism evidence="2 3">
    <name type="scientific">Pan troglodytes</name>
    <name type="common">Chimpanzee</name>
    <dbReference type="NCBI Taxonomy" id="9598"/>
    <lineage>
        <taxon>Eukaryota</taxon>
        <taxon>Metazoa</taxon>
        <taxon>Chordata</taxon>
        <taxon>Craniata</taxon>
        <taxon>Vertebrata</taxon>
        <taxon>Euteleostomi</taxon>
        <taxon>Mammalia</taxon>
        <taxon>Eutheria</taxon>
        <taxon>Euarchontoglires</taxon>
        <taxon>Primates</taxon>
        <taxon>Haplorrhini</taxon>
        <taxon>Catarrhini</taxon>
        <taxon>Hominidae</taxon>
        <taxon>Pan</taxon>
    </lineage>
</organism>